<dbReference type="InterPro" id="IPR006680">
    <property type="entry name" value="Amidohydro-rel"/>
</dbReference>
<evidence type="ECO:0000256" key="3">
    <source>
        <dbReference type="ARBA" id="ARBA00012781"/>
    </source>
</evidence>
<dbReference type="GO" id="GO:0008270">
    <property type="term" value="F:zinc ion binding"/>
    <property type="evidence" value="ECO:0007669"/>
    <property type="project" value="UniProtKB-UniRule"/>
</dbReference>
<dbReference type="GO" id="GO:0006147">
    <property type="term" value="P:guanine catabolic process"/>
    <property type="evidence" value="ECO:0007669"/>
    <property type="project" value="UniProtKB-UniRule"/>
</dbReference>
<reference evidence="10 11" key="1">
    <citation type="submission" date="2016-10" db="EMBL/GenBank/DDBJ databases">
        <authorList>
            <person name="de Groot N.N."/>
        </authorList>
    </citation>
    <scope>NUCLEOTIDE SEQUENCE [LARGE SCALE GENOMIC DNA]</scope>
    <source>
        <strain evidence="10 11">CGMCC 1.9157</strain>
    </source>
</reference>
<evidence type="ECO:0000259" key="9">
    <source>
        <dbReference type="Pfam" id="PF01979"/>
    </source>
</evidence>
<comment type="catalytic activity">
    <reaction evidence="8">
        <text>guanine + H2O + H(+) = xanthine + NH4(+)</text>
        <dbReference type="Rhea" id="RHEA:14665"/>
        <dbReference type="ChEBI" id="CHEBI:15377"/>
        <dbReference type="ChEBI" id="CHEBI:15378"/>
        <dbReference type="ChEBI" id="CHEBI:16235"/>
        <dbReference type="ChEBI" id="CHEBI:17712"/>
        <dbReference type="ChEBI" id="CHEBI:28938"/>
        <dbReference type="EC" id="3.5.4.3"/>
    </reaction>
</comment>
<accession>A0A1I4ZNY1</accession>
<keyword evidence="6 8" id="KW-0862">Zinc</keyword>
<evidence type="ECO:0000256" key="8">
    <source>
        <dbReference type="RuleBase" id="RU366009"/>
    </source>
</evidence>
<name>A0A1I4ZNY1_9HYPH</name>
<dbReference type="GO" id="GO:0005829">
    <property type="term" value="C:cytosol"/>
    <property type="evidence" value="ECO:0007669"/>
    <property type="project" value="TreeGrafter"/>
</dbReference>
<dbReference type="SUPFAM" id="SSF51556">
    <property type="entry name" value="Metallo-dependent hydrolases"/>
    <property type="match status" value="1"/>
</dbReference>
<organism evidence="10 11">
    <name type="scientific">Cohaesibacter marisflavi</name>
    <dbReference type="NCBI Taxonomy" id="655353"/>
    <lineage>
        <taxon>Bacteria</taxon>
        <taxon>Pseudomonadati</taxon>
        <taxon>Pseudomonadota</taxon>
        <taxon>Alphaproteobacteria</taxon>
        <taxon>Hyphomicrobiales</taxon>
        <taxon>Cohaesibacteraceae</taxon>
    </lineage>
</organism>
<dbReference type="Gene3D" id="2.30.40.10">
    <property type="entry name" value="Urease, subunit C, domain 1"/>
    <property type="match status" value="1"/>
</dbReference>
<dbReference type="NCBIfam" id="TIGR02967">
    <property type="entry name" value="guan_deamin"/>
    <property type="match status" value="1"/>
</dbReference>
<dbReference type="Pfam" id="PF01979">
    <property type="entry name" value="Amidohydro_1"/>
    <property type="match status" value="1"/>
</dbReference>
<dbReference type="PANTHER" id="PTHR11271">
    <property type="entry name" value="GUANINE DEAMINASE"/>
    <property type="match status" value="1"/>
</dbReference>
<dbReference type="SUPFAM" id="SSF51338">
    <property type="entry name" value="Composite domain of metallo-dependent hydrolases"/>
    <property type="match status" value="2"/>
</dbReference>
<keyword evidence="11" id="KW-1185">Reference proteome</keyword>
<dbReference type="Gene3D" id="3.20.20.140">
    <property type="entry name" value="Metal-dependent hydrolases"/>
    <property type="match status" value="1"/>
</dbReference>
<dbReference type="UniPathway" id="UPA00603">
    <property type="reaction ID" value="UER00660"/>
</dbReference>
<evidence type="ECO:0000256" key="5">
    <source>
        <dbReference type="ARBA" id="ARBA00022801"/>
    </source>
</evidence>
<dbReference type="PANTHER" id="PTHR11271:SF6">
    <property type="entry name" value="GUANINE DEAMINASE"/>
    <property type="match status" value="1"/>
</dbReference>
<comment type="similarity">
    <text evidence="2 8">Belongs to the metallo-dependent hydrolases superfamily. ATZ/TRZ family.</text>
</comment>
<evidence type="ECO:0000313" key="10">
    <source>
        <dbReference type="EMBL" id="SFN51689.1"/>
    </source>
</evidence>
<protein>
    <recommendedName>
        <fullName evidence="3 7">Guanine deaminase</fullName>
        <shortName evidence="8">Guanase</shortName>
        <ecNumber evidence="3 7">3.5.4.3</ecNumber>
    </recommendedName>
    <alternativeName>
        <fullName evidence="8">Guanine aminohydrolase</fullName>
    </alternativeName>
</protein>
<sequence>MAETILRGRLLTFLREPQMPEDDSAHLYIEDGALLIEGGLIKARGTFEHVQAEASSEAIIKDHRPHLLVPGLIDTHLHFPQVQVIASWGAQLLDWLENYTFPAEARYADPEHCATMAARFFDEIIANGTTTTVAYCSSHKSSADAYFAEAERRNMRVIGGKVLMDRNAPEGVRDTPQSGYDDSKALIATWHGKGRAHYAITPRFAITSTPAQMESAQALAAEHPDCYIQTHLDENHAEIEQTMALYPDAPDYLGIYEQYGLLRANALLGHCIHMQTREIDILIETDARPVFCPTSNLFLGSGLFDYEGLRARGATCAIATDIGGGTSYSMLRTLHEGYKALATRDDTKMHPLRAFYWATLGNALALGLEDRIGTLDVGSEADIVVLDSAATSAMALRMETCQSLSEELFILQIMSDDRSVAETYVAGVPMKK</sequence>
<dbReference type="STRING" id="655353.SAMN04488056_101156"/>
<comment type="cofactor">
    <cofactor evidence="8">
        <name>Zn(2+)</name>
        <dbReference type="ChEBI" id="CHEBI:29105"/>
    </cofactor>
    <text evidence="8">Binds 1 zinc ion per subunit.</text>
</comment>
<proteinExistence type="inferred from homology"/>
<keyword evidence="4 8" id="KW-0479">Metal-binding</keyword>
<dbReference type="InterPro" id="IPR051607">
    <property type="entry name" value="Metallo-dep_hydrolases"/>
</dbReference>
<comment type="pathway">
    <text evidence="1 8">Purine metabolism; guanine degradation; xanthine from guanine: step 1/1.</text>
</comment>
<evidence type="ECO:0000313" key="11">
    <source>
        <dbReference type="Proteomes" id="UP000199236"/>
    </source>
</evidence>
<dbReference type="NCBIfam" id="NF006679">
    <property type="entry name" value="PRK09228.1"/>
    <property type="match status" value="1"/>
</dbReference>
<evidence type="ECO:0000256" key="2">
    <source>
        <dbReference type="ARBA" id="ARBA00006745"/>
    </source>
</evidence>
<comment type="function">
    <text evidence="8">Catalyzes the hydrolytic deamination of guanine, producing xanthine and ammonia.</text>
</comment>
<dbReference type="GO" id="GO:0008892">
    <property type="term" value="F:guanine deaminase activity"/>
    <property type="evidence" value="ECO:0007669"/>
    <property type="project" value="UniProtKB-UniRule"/>
</dbReference>
<dbReference type="EC" id="3.5.4.3" evidence="3 7"/>
<dbReference type="Proteomes" id="UP000199236">
    <property type="component" value="Unassembled WGS sequence"/>
</dbReference>
<dbReference type="AlphaFoldDB" id="A0A1I4ZNY1"/>
<feature type="domain" description="Amidohydrolase-related" evidence="9">
    <location>
        <begin position="68"/>
        <end position="428"/>
    </location>
</feature>
<evidence type="ECO:0000256" key="1">
    <source>
        <dbReference type="ARBA" id="ARBA00004984"/>
    </source>
</evidence>
<evidence type="ECO:0000256" key="6">
    <source>
        <dbReference type="ARBA" id="ARBA00022833"/>
    </source>
</evidence>
<evidence type="ECO:0000256" key="7">
    <source>
        <dbReference type="NCBIfam" id="TIGR02967"/>
    </source>
</evidence>
<dbReference type="InterPro" id="IPR011059">
    <property type="entry name" value="Metal-dep_hydrolase_composite"/>
</dbReference>
<dbReference type="InterPro" id="IPR014311">
    <property type="entry name" value="Guanine_deaminase"/>
</dbReference>
<evidence type="ECO:0000256" key="4">
    <source>
        <dbReference type="ARBA" id="ARBA00022723"/>
    </source>
</evidence>
<gene>
    <name evidence="10" type="ORF">SAMN04488056_101156</name>
</gene>
<dbReference type="InterPro" id="IPR032466">
    <property type="entry name" value="Metal_Hydrolase"/>
</dbReference>
<dbReference type="EMBL" id="FOVR01000001">
    <property type="protein sequence ID" value="SFN51689.1"/>
    <property type="molecule type" value="Genomic_DNA"/>
</dbReference>
<keyword evidence="5 8" id="KW-0378">Hydrolase</keyword>
<dbReference type="RefSeq" id="WP_090068890.1">
    <property type="nucleotide sequence ID" value="NZ_FOVR01000001.1"/>
</dbReference>
<dbReference type="OrthoDB" id="9787621at2"/>